<gene>
    <name evidence="2" type="ORF">BMMGA3_16985</name>
</gene>
<geneLocation type="plasmid" evidence="2 3">
    <name>pBM69</name>
</geneLocation>
<dbReference type="AlphaFoldDB" id="I3DTF6"/>
<feature type="transmembrane region" description="Helical" evidence="1">
    <location>
        <begin position="79"/>
        <end position="98"/>
    </location>
</feature>
<name>I3DTF6_BACMM</name>
<accession>I3DTF6</accession>
<evidence type="ECO:0000313" key="2">
    <source>
        <dbReference type="EMBL" id="AIE61746.1"/>
    </source>
</evidence>
<keyword evidence="1" id="KW-0812">Transmembrane</keyword>
<evidence type="ECO:0000256" key="1">
    <source>
        <dbReference type="SAM" id="Phobius"/>
    </source>
</evidence>
<keyword evidence="3" id="KW-1185">Reference proteome</keyword>
<feature type="transmembrane region" description="Helical" evidence="1">
    <location>
        <begin position="53"/>
        <end position="73"/>
    </location>
</feature>
<evidence type="ECO:0000313" key="3">
    <source>
        <dbReference type="Proteomes" id="UP000027602"/>
    </source>
</evidence>
<proteinExistence type="predicted"/>
<keyword evidence="1" id="KW-1133">Transmembrane helix</keyword>
<dbReference type="HOGENOM" id="CLU_175264_1_0_9"/>
<keyword evidence="1" id="KW-0472">Membrane</keyword>
<sequence length="102" mass="11533">MGTMSTIATIVVGIFIIYLGYLIGVKKMLPLIIGYSDKTFYGDKEKYAKRTGLLAIILGVLVLLMPLIVLIFGGVAEQIYKYIIGVYVVIMIIVTNYWRFRF</sequence>
<organism evidence="2 3">
    <name type="scientific">Bacillus methanolicus (strain MGA3 / ATCC 53907)</name>
    <dbReference type="NCBI Taxonomy" id="796606"/>
    <lineage>
        <taxon>Bacteria</taxon>
        <taxon>Bacillati</taxon>
        <taxon>Bacillota</taxon>
        <taxon>Bacilli</taxon>
        <taxon>Bacillales</taxon>
        <taxon>Bacillaceae</taxon>
        <taxon>Bacillus</taxon>
    </lineage>
</organism>
<dbReference type="KEGG" id="bmet:BMMGA3_16985"/>
<protein>
    <submittedName>
        <fullName evidence="2">Putative membrane protein</fullName>
    </submittedName>
</protein>
<dbReference type="InterPro" id="IPR017259">
    <property type="entry name" value="UCP037672"/>
</dbReference>
<feature type="transmembrane region" description="Helical" evidence="1">
    <location>
        <begin position="6"/>
        <end position="25"/>
    </location>
</feature>
<keyword evidence="2" id="KW-0614">Plasmid</keyword>
<dbReference type="Pfam" id="PF12650">
    <property type="entry name" value="DUF3784"/>
    <property type="match status" value="1"/>
</dbReference>
<dbReference type="Proteomes" id="UP000027602">
    <property type="component" value="Plasmid pBM69"/>
</dbReference>
<reference evidence="2 3" key="1">
    <citation type="journal article" date="2015" name="BMC Genomics">
        <title>Transcriptome analysis of thermophilic methylotrophic Bacillus methanolicus MGA3 using RNA-sequencing provides detailed insights into its previously uncharted transcriptional landscape.</title>
        <authorList>
            <person name="Irla M."/>
            <person name="Neshat A."/>
            <person name="Brautaset T."/>
            <person name="Ruckert C."/>
            <person name="Kalinowski J."/>
            <person name="Wendisch V.F."/>
        </authorList>
    </citation>
    <scope>NUCLEOTIDE SEQUENCE [LARGE SCALE GENOMIC DNA]</scope>
    <source>
        <strain evidence="3">MGA3 / ATCC 53907</strain>
        <plasmid evidence="3">Plasmid pBM69</plasmid>
    </source>
</reference>
<dbReference type="EMBL" id="CP007740">
    <property type="protein sequence ID" value="AIE61746.1"/>
    <property type="molecule type" value="Genomic_DNA"/>
</dbReference>
<dbReference type="RefSeq" id="WP_003349857.1">
    <property type="nucleotide sequence ID" value="NZ_ADWW01000012.1"/>
</dbReference>
<dbReference type="eggNOG" id="ENOG502ZF3M">
    <property type="taxonomic scope" value="Bacteria"/>
</dbReference>